<feature type="domain" description="Penicillin-binding C-terminal" evidence="14">
    <location>
        <begin position="569"/>
        <end position="643"/>
    </location>
</feature>
<keyword evidence="8" id="KW-0378">Hydrolase</keyword>
<dbReference type="GO" id="GO:0008658">
    <property type="term" value="F:penicillin binding"/>
    <property type="evidence" value="ECO:0007669"/>
    <property type="project" value="InterPro"/>
</dbReference>
<dbReference type="InterPro" id="IPR012338">
    <property type="entry name" value="Beta-lactam/transpept-like"/>
</dbReference>
<dbReference type="GO" id="GO:0004180">
    <property type="term" value="F:carboxypeptidase activity"/>
    <property type="evidence" value="ECO:0007669"/>
    <property type="project" value="UniProtKB-KW"/>
</dbReference>
<keyword evidence="7" id="KW-0808">Transferase</keyword>
<evidence type="ECO:0000259" key="12">
    <source>
        <dbReference type="Pfam" id="PF00905"/>
    </source>
</evidence>
<evidence type="ECO:0000256" key="3">
    <source>
        <dbReference type="ARBA" id="ARBA00007739"/>
    </source>
</evidence>
<dbReference type="GO" id="GO:0030288">
    <property type="term" value="C:outer membrane-bounded periplasmic space"/>
    <property type="evidence" value="ECO:0007669"/>
    <property type="project" value="TreeGrafter"/>
</dbReference>
<feature type="domain" description="Glycosyl transferase family 51" evidence="13">
    <location>
        <begin position="64"/>
        <end position="222"/>
    </location>
</feature>
<organism evidence="15 16">
    <name type="scientific">Roseiterribacter gracilis</name>
    <dbReference type="NCBI Taxonomy" id="2812848"/>
    <lineage>
        <taxon>Bacteria</taxon>
        <taxon>Pseudomonadati</taxon>
        <taxon>Pseudomonadota</taxon>
        <taxon>Alphaproteobacteria</taxon>
        <taxon>Rhodospirillales</taxon>
        <taxon>Roseiterribacteraceae</taxon>
        <taxon>Roseiterribacter</taxon>
    </lineage>
</organism>
<dbReference type="Pfam" id="PF00912">
    <property type="entry name" value="Transgly"/>
    <property type="match status" value="1"/>
</dbReference>
<dbReference type="InterPro" id="IPR001460">
    <property type="entry name" value="PCN-bd_Tpept"/>
</dbReference>
<evidence type="ECO:0000256" key="1">
    <source>
        <dbReference type="ARBA" id="ARBA00004752"/>
    </source>
</evidence>
<keyword evidence="16" id="KW-1185">Reference proteome</keyword>
<dbReference type="GO" id="GO:0008955">
    <property type="term" value="F:peptidoglycan glycosyltransferase activity"/>
    <property type="evidence" value="ECO:0007669"/>
    <property type="project" value="UniProtKB-EC"/>
</dbReference>
<evidence type="ECO:0000313" key="16">
    <source>
        <dbReference type="Proteomes" id="UP000681075"/>
    </source>
</evidence>
<dbReference type="EMBL" id="BOPV01000001">
    <property type="protein sequence ID" value="GIL41536.1"/>
    <property type="molecule type" value="Genomic_DNA"/>
</dbReference>
<protein>
    <recommendedName>
        <fullName evidence="10">peptidoglycan glycosyltransferase</fullName>
        <ecNumber evidence="10">2.4.99.28</ecNumber>
    </recommendedName>
</protein>
<keyword evidence="9" id="KW-0511">Multifunctional enzyme</keyword>
<dbReference type="AlphaFoldDB" id="A0A8S8XK89"/>
<dbReference type="InterPro" id="IPR001264">
    <property type="entry name" value="Glyco_trans_51"/>
</dbReference>
<comment type="similarity">
    <text evidence="2">In the C-terminal section; belongs to the transpeptidase family.</text>
</comment>
<dbReference type="GO" id="GO:0009252">
    <property type="term" value="P:peptidoglycan biosynthetic process"/>
    <property type="evidence" value="ECO:0007669"/>
    <property type="project" value="InterPro"/>
</dbReference>
<comment type="caution">
    <text evidence="15">The sequence shown here is derived from an EMBL/GenBank/DDBJ whole genome shotgun (WGS) entry which is preliminary data.</text>
</comment>
<sequence length="648" mass="68295">MSLRRAQYLAASLGALLFAPVALLALDRACPPDLTRVQTRSVLLTDARGEALAATLVAPGRLRLGATDLPPLLPAMLRAVEDKRFDLHPGVDPLSVVRATFDALRHGRVTSGASTLTMQVARLAMPHRRSLAGKAGEALRALQLTHRLGRDGVLDAYFTLAPYGGNVEGIAAGAFAWFGKAPHDLDLAEIALLVALPQSPERLRPDRHPDAAHVARARVLDRALAAGLIDADSARIANSAPLPTAQRVAPALTQRLAERIARSDSGTIRTSLDAELQRAASLRVAESLRGRENGTRGAAIVLDIASGTVRAWVANAGSGDGAALDLARARRSPGSTLKPFVYAIAFAHQIATPDTRIDDAPIERGAYRPRNFASHWNGELSAREALQRSLNGPVLRLAAQLGPQAIAAKLADGGFDGAVRAHAGLPLVLGGVGATLEQLVAGYAALARDGRVAPVSLATDATPRSWLDSNSARQVAEILRRTKRPAGATRANVSFKTGTSAGYHDAWAIGFDAKHVVGVWVGRADGAPCLGCVGIDAAAPLLFQLFDLLPDGGAVRAPAPPQLRVAAKRAVRPLAIAFPVDGTILPFDADAQLPLEARDGRAPIRWFVDGRPIASDTTRWTPDGAGWSTITAIDADGVTARTRVFFER</sequence>
<evidence type="ECO:0000259" key="13">
    <source>
        <dbReference type="Pfam" id="PF00912"/>
    </source>
</evidence>
<evidence type="ECO:0000256" key="2">
    <source>
        <dbReference type="ARBA" id="ARBA00007090"/>
    </source>
</evidence>
<dbReference type="SUPFAM" id="SSF56601">
    <property type="entry name" value="beta-lactamase/transpeptidase-like"/>
    <property type="match status" value="1"/>
</dbReference>
<comment type="catalytic activity">
    <reaction evidence="11">
        <text>[GlcNAc-(1-&gt;4)-Mur2Ac(oyl-L-Ala-gamma-D-Glu-L-Lys-D-Ala-D-Ala)](n)-di-trans,octa-cis-undecaprenyl diphosphate + beta-D-GlcNAc-(1-&gt;4)-Mur2Ac(oyl-L-Ala-gamma-D-Glu-L-Lys-D-Ala-D-Ala)-di-trans,octa-cis-undecaprenyl diphosphate = [GlcNAc-(1-&gt;4)-Mur2Ac(oyl-L-Ala-gamma-D-Glu-L-Lys-D-Ala-D-Ala)](n+1)-di-trans,octa-cis-undecaprenyl diphosphate + di-trans,octa-cis-undecaprenyl diphosphate + H(+)</text>
        <dbReference type="Rhea" id="RHEA:23708"/>
        <dbReference type="Rhea" id="RHEA-COMP:9602"/>
        <dbReference type="Rhea" id="RHEA-COMP:9603"/>
        <dbReference type="ChEBI" id="CHEBI:15378"/>
        <dbReference type="ChEBI" id="CHEBI:58405"/>
        <dbReference type="ChEBI" id="CHEBI:60033"/>
        <dbReference type="ChEBI" id="CHEBI:78435"/>
        <dbReference type="EC" id="2.4.99.28"/>
    </reaction>
</comment>
<evidence type="ECO:0000256" key="4">
    <source>
        <dbReference type="ARBA" id="ARBA00022645"/>
    </source>
</evidence>
<dbReference type="RefSeq" id="WP_420245049.1">
    <property type="nucleotide sequence ID" value="NZ_BOPV01000001.1"/>
</dbReference>
<dbReference type="PANTHER" id="PTHR32282">
    <property type="entry name" value="BINDING PROTEIN TRANSPEPTIDASE, PUTATIVE-RELATED"/>
    <property type="match status" value="1"/>
</dbReference>
<evidence type="ECO:0000256" key="9">
    <source>
        <dbReference type="ARBA" id="ARBA00023268"/>
    </source>
</evidence>
<dbReference type="GO" id="GO:0006508">
    <property type="term" value="P:proteolysis"/>
    <property type="evidence" value="ECO:0007669"/>
    <property type="project" value="UniProtKB-KW"/>
</dbReference>
<dbReference type="Pfam" id="PF06832">
    <property type="entry name" value="BiPBP_C"/>
    <property type="match status" value="1"/>
</dbReference>
<dbReference type="InterPro" id="IPR009647">
    <property type="entry name" value="PBP_C"/>
</dbReference>
<evidence type="ECO:0000256" key="6">
    <source>
        <dbReference type="ARBA" id="ARBA00022676"/>
    </source>
</evidence>
<keyword evidence="4" id="KW-0121">Carboxypeptidase</keyword>
<evidence type="ECO:0000256" key="5">
    <source>
        <dbReference type="ARBA" id="ARBA00022670"/>
    </source>
</evidence>
<dbReference type="InterPro" id="IPR050396">
    <property type="entry name" value="Glycosyltr_51/Transpeptidase"/>
</dbReference>
<dbReference type="InterPro" id="IPR023346">
    <property type="entry name" value="Lysozyme-like_dom_sf"/>
</dbReference>
<dbReference type="Proteomes" id="UP000681075">
    <property type="component" value="Unassembled WGS sequence"/>
</dbReference>
<dbReference type="PANTHER" id="PTHR32282:SF15">
    <property type="entry name" value="PENICILLIN-BINDING PROTEIN 1C"/>
    <property type="match status" value="1"/>
</dbReference>
<evidence type="ECO:0000313" key="15">
    <source>
        <dbReference type="EMBL" id="GIL41536.1"/>
    </source>
</evidence>
<keyword evidence="5" id="KW-0645">Protease</keyword>
<evidence type="ECO:0000256" key="8">
    <source>
        <dbReference type="ARBA" id="ARBA00022801"/>
    </source>
</evidence>
<dbReference type="EC" id="2.4.99.28" evidence="10"/>
<dbReference type="InterPro" id="IPR011815">
    <property type="entry name" value="PBP_1c"/>
</dbReference>
<evidence type="ECO:0000256" key="7">
    <source>
        <dbReference type="ARBA" id="ARBA00022679"/>
    </source>
</evidence>
<dbReference type="Pfam" id="PF00905">
    <property type="entry name" value="Transpeptidase"/>
    <property type="match status" value="1"/>
</dbReference>
<reference evidence="15" key="1">
    <citation type="submission" date="2021-02" db="EMBL/GenBank/DDBJ databases">
        <title>Genome sequence of Rhodospirillales sp. strain TMPK1 isolated from soil.</title>
        <authorList>
            <person name="Nakai R."/>
            <person name="Kusada H."/>
            <person name="Tamaki H."/>
        </authorList>
    </citation>
    <scope>NUCLEOTIDE SEQUENCE</scope>
    <source>
        <strain evidence="15">TMPK1</strain>
    </source>
</reference>
<feature type="domain" description="Penicillin-binding protein transpeptidase" evidence="12">
    <location>
        <begin position="297"/>
        <end position="513"/>
    </location>
</feature>
<dbReference type="InterPro" id="IPR036950">
    <property type="entry name" value="PBP_transglycosylase"/>
</dbReference>
<accession>A0A8S8XK89</accession>
<proteinExistence type="inferred from homology"/>
<dbReference type="SUPFAM" id="SSF53955">
    <property type="entry name" value="Lysozyme-like"/>
    <property type="match status" value="1"/>
</dbReference>
<dbReference type="NCBIfam" id="TIGR02073">
    <property type="entry name" value="PBP_1c"/>
    <property type="match status" value="1"/>
</dbReference>
<comment type="similarity">
    <text evidence="3">In the N-terminal section; belongs to the glycosyltransferase 51 family.</text>
</comment>
<name>A0A8S8XK89_9PROT</name>
<evidence type="ECO:0000256" key="10">
    <source>
        <dbReference type="ARBA" id="ARBA00044770"/>
    </source>
</evidence>
<keyword evidence="6" id="KW-0328">Glycosyltransferase</keyword>
<gene>
    <name evidence="15" type="ORF">TMPK1_37730</name>
</gene>
<comment type="pathway">
    <text evidence="1">Cell wall biogenesis; peptidoglycan biosynthesis.</text>
</comment>
<evidence type="ECO:0000256" key="11">
    <source>
        <dbReference type="ARBA" id="ARBA00049902"/>
    </source>
</evidence>
<dbReference type="Gene3D" id="1.10.3810.10">
    <property type="entry name" value="Biosynthetic peptidoglycan transglycosylase-like"/>
    <property type="match status" value="1"/>
</dbReference>
<dbReference type="Gene3D" id="3.40.710.10">
    <property type="entry name" value="DD-peptidase/beta-lactamase superfamily"/>
    <property type="match status" value="1"/>
</dbReference>
<evidence type="ECO:0000259" key="14">
    <source>
        <dbReference type="Pfam" id="PF06832"/>
    </source>
</evidence>